<evidence type="ECO:0000313" key="8">
    <source>
        <dbReference type="Proteomes" id="UP000184226"/>
    </source>
</evidence>
<dbReference type="InterPro" id="IPR003782">
    <property type="entry name" value="SCO1/SenC"/>
</dbReference>
<dbReference type="PROSITE" id="PS51352">
    <property type="entry name" value="THIOREDOXIN_2"/>
    <property type="match status" value="1"/>
</dbReference>
<dbReference type="PANTHER" id="PTHR12151:SF25">
    <property type="entry name" value="LINALOOL DEHYDRATASE_ISOMERASE DOMAIN-CONTAINING PROTEIN"/>
    <property type="match status" value="1"/>
</dbReference>
<evidence type="ECO:0000259" key="6">
    <source>
        <dbReference type="PROSITE" id="PS51352"/>
    </source>
</evidence>
<feature type="binding site" evidence="3">
    <location>
        <position position="104"/>
    </location>
    <ligand>
        <name>Cu cation</name>
        <dbReference type="ChEBI" id="CHEBI:23378"/>
    </ligand>
</feature>
<evidence type="ECO:0000256" key="5">
    <source>
        <dbReference type="SAM" id="Phobius"/>
    </source>
</evidence>
<keyword evidence="5" id="KW-0812">Transmembrane</keyword>
<keyword evidence="8" id="KW-1185">Reference proteome</keyword>
<organism evidence="7 8">
    <name type="scientific">Pollutimonas bauzanensis</name>
    <dbReference type="NCBI Taxonomy" id="658167"/>
    <lineage>
        <taxon>Bacteria</taxon>
        <taxon>Pseudomonadati</taxon>
        <taxon>Pseudomonadota</taxon>
        <taxon>Betaproteobacteria</taxon>
        <taxon>Burkholderiales</taxon>
        <taxon>Alcaligenaceae</taxon>
        <taxon>Pollutimonas</taxon>
    </lineage>
</organism>
<reference evidence="7 8" key="1">
    <citation type="submission" date="2016-11" db="EMBL/GenBank/DDBJ databases">
        <authorList>
            <person name="Jaros S."/>
            <person name="Januszkiewicz K."/>
            <person name="Wedrychowicz H."/>
        </authorList>
    </citation>
    <scope>NUCLEOTIDE SEQUENCE [LARGE SCALE GENOMIC DNA]</scope>
    <source>
        <strain evidence="7 8">CGMCC 1.10190</strain>
    </source>
</reference>
<proteinExistence type="inferred from homology"/>
<evidence type="ECO:0000256" key="2">
    <source>
        <dbReference type="ARBA" id="ARBA00023008"/>
    </source>
</evidence>
<dbReference type="PANTHER" id="PTHR12151">
    <property type="entry name" value="ELECTRON TRANSPORT PROTIN SCO1/SENC FAMILY MEMBER"/>
    <property type="match status" value="1"/>
</dbReference>
<evidence type="ECO:0000256" key="3">
    <source>
        <dbReference type="PIRSR" id="PIRSR603782-1"/>
    </source>
</evidence>
<protein>
    <submittedName>
        <fullName evidence="7">Protein SCO1/2</fullName>
    </submittedName>
</protein>
<dbReference type="OrthoDB" id="8550465at2"/>
<feature type="binding site" evidence="3">
    <location>
        <position position="100"/>
    </location>
    <ligand>
        <name>Cu cation</name>
        <dbReference type="ChEBI" id="CHEBI:23378"/>
    </ligand>
</feature>
<dbReference type="AlphaFoldDB" id="A0A1M5Z607"/>
<evidence type="ECO:0000313" key="7">
    <source>
        <dbReference type="EMBL" id="SHI19584.1"/>
    </source>
</evidence>
<feature type="domain" description="Thioredoxin" evidence="6">
    <location>
        <begin position="62"/>
        <end position="228"/>
    </location>
</feature>
<keyword evidence="5" id="KW-0472">Membrane</keyword>
<sequence length="310" mass="34436">MRPCADLAPPRRLTRWRALLCAGMLVLFAGGALAVTGVAAAPRAPGELPAIDETQAIRLAEDAVGRVVPDFELRDSNGKPLRLGSYRGKPLLVSFIYTGCFEICPAQTRSLYAAVKGLDSMLGENQFNVISIGFNQPFDDPKAMRAFASQHRIKHRNWAFLSPRPNDVEALTRAFGFSWVATPAGFDHVLGVTVVDAEGRIHSQVLGDAVSAERLGTPLRRLLLYEQPQIVSSPISQLIERVRILCTVYDARTGEYRYDWKLILQMASGLLFFLTMFIWLFGEWRRQRRQRRLTGLPCPVTAHAVSGKGV</sequence>
<dbReference type="InterPro" id="IPR036249">
    <property type="entry name" value="Thioredoxin-like_sf"/>
</dbReference>
<dbReference type="SUPFAM" id="SSF52833">
    <property type="entry name" value="Thioredoxin-like"/>
    <property type="match status" value="1"/>
</dbReference>
<dbReference type="Pfam" id="PF02630">
    <property type="entry name" value="SCO1-SenC"/>
    <property type="match status" value="1"/>
</dbReference>
<feature type="transmembrane region" description="Helical" evidence="5">
    <location>
        <begin position="262"/>
        <end position="282"/>
    </location>
</feature>
<comment type="similarity">
    <text evidence="1">Belongs to the SCO1/2 family.</text>
</comment>
<dbReference type="CDD" id="cd02968">
    <property type="entry name" value="SCO"/>
    <property type="match status" value="1"/>
</dbReference>
<gene>
    <name evidence="7" type="ORF">SAMN04488135_112132</name>
</gene>
<dbReference type="STRING" id="658167.SAMN04488135_112132"/>
<keyword evidence="4" id="KW-1015">Disulfide bond</keyword>
<evidence type="ECO:0000256" key="1">
    <source>
        <dbReference type="ARBA" id="ARBA00010996"/>
    </source>
</evidence>
<evidence type="ECO:0000256" key="4">
    <source>
        <dbReference type="PIRSR" id="PIRSR603782-2"/>
    </source>
</evidence>
<feature type="disulfide bond" description="Redox-active" evidence="4">
    <location>
        <begin position="100"/>
        <end position="104"/>
    </location>
</feature>
<dbReference type="EMBL" id="FQXE01000012">
    <property type="protein sequence ID" value="SHI19584.1"/>
    <property type="molecule type" value="Genomic_DNA"/>
</dbReference>
<accession>A0A1M5Z607</accession>
<dbReference type="GO" id="GO:0046872">
    <property type="term" value="F:metal ion binding"/>
    <property type="evidence" value="ECO:0007669"/>
    <property type="project" value="UniProtKB-KW"/>
</dbReference>
<keyword evidence="2 3" id="KW-0186">Copper</keyword>
<name>A0A1M5Z607_9BURK</name>
<dbReference type="Gene3D" id="3.40.30.10">
    <property type="entry name" value="Glutaredoxin"/>
    <property type="match status" value="1"/>
</dbReference>
<dbReference type="Proteomes" id="UP000184226">
    <property type="component" value="Unassembled WGS sequence"/>
</dbReference>
<keyword evidence="3" id="KW-0479">Metal-binding</keyword>
<keyword evidence="5" id="KW-1133">Transmembrane helix</keyword>
<dbReference type="InterPro" id="IPR013766">
    <property type="entry name" value="Thioredoxin_domain"/>
</dbReference>